<dbReference type="InterPro" id="IPR031719">
    <property type="entry name" value="H2_M"/>
</dbReference>
<feature type="domain" description="Condensin II complex subunit H2 N-terminal" evidence="8">
    <location>
        <begin position="24"/>
        <end position="142"/>
    </location>
</feature>
<dbReference type="GO" id="GO:0005634">
    <property type="term" value="C:nucleus"/>
    <property type="evidence" value="ECO:0007669"/>
    <property type="project" value="UniProtKB-SubCell"/>
</dbReference>
<evidence type="ECO:0000259" key="8">
    <source>
        <dbReference type="Pfam" id="PF06278"/>
    </source>
</evidence>
<protein>
    <recommendedName>
        <fullName evidence="3">Condensin-2 complex subunit H2</fullName>
    </recommendedName>
    <alternativeName>
        <fullName evidence="6">Non-SMC condensin II complex subunit H2</fullName>
    </alternativeName>
</protein>
<evidence type="ECO:0000256" key="6">
    <source>
        <dbReference type="ARBA" id="ARBA00030479"/>
    </source>
</evidence>
<feature type="compositionally biased region" description="Polar residues" evidence="7">
    <location>
        <begin position="694"/>
        <end position="724"/>
    </location>
</feature>
<keyword evidence="5" id="KW-0539">Nucleus</keyword>
<dbReference type="GO" id="GO:0003682">
    <property type="term" value="F:chromatin binding"/>
    <property type="evidence" value="ECO:0007669"/>
    <property type="project" value="TreeGrafter"/>
</dbReference>
<comment type="subcellular location">
    <subcellularLocation>
        <location evidence="1">Nucleus</location>
    </subcellularLocation>
</comment>
<feature type="region of interest" description="Disordered" evidence="7">
    <location>
        <begin position="304"/>
        <end position="341"/>
    </location>
</feature>
<proteinExistence type="inferred from homology"/>
<feature type="compositionally biased region" description="Polar residues" evidence="7">
    <location>
        <begin position="665"/>
        <end position="675"/>
    </location>
</feature>
<evidence type="ECO:0000256" key="5">
    <source>
        <dbReference type="ARBA" id="ARBA00023242"/>
    </source>
</evidence>
<evidence type="ECO:0000256" key="4">
    <source>
        <dbReference type="ARBA" id="ARBA00023067"/>
    </source>
</evidence>
<keyword evidence="4" id="KW-0226">DNA condensation</keyword>
<evidence type="ECO:0000313" key="11">
    <source>
        <dbReference type="EMBL" id="KAJ4813211.1"/>
    </source>
</evidence>
<feature type="region of interest" description="Disordered" evidence="7">
    <location>
        <begin position="215"/>
        <end position="255"/>
    </location>
</feature>
<evidence type="ECO:0000256" key="2">
    <source>
        <dbReference type="ARBA" id="ARBA00007844"/>
    </source>
</evidence>
<feature type="compositionally biased region" description="Acidic residues" evidence="7">
    <location>
        <begin position="322"/>
        <end position="332"/>
    </location>
</feature>
<evidence type="ECO:0000256" key="7">
    <source>
        <dbReference type="SAM" id="MobiDB-lite"/>
    </source>
</evidence>
<name>A0AAV8HBX6_9POAL</name>
<evidence type="ECO:0000256" key="1">
    <source>
        <dbReference type="ARBA" id="ARBA00004123"/>
    </source>
</evidence>
<feature type="region of interest" description="Disordered" evidence="7">
    <location>
        <begin position="105"/>
        <end position="160"/>
    </location>
</feature>
<evidence type="ECO:0000256" key="3">
    <source>
        <dbReference type="ARBA" id="ARBA00016903"/>
    </source>
</evidence>
<gene>
    <name evidence="11" type="ORF">LUZ62_025777</name>
</gene>
<accession>A0AAV8HBX6</accession>
<keyword evidence="12" id="KW-1185">Reference proteome</keyword>
<dbReference type="InterPro" id="IPR031737">
    <property type="entry name" value="CNDH2_C"/>
</dbReference>
<evidence type="ECO:0000313" key="12">
    <source>
        <dbReference type="Proteomes" id="UP001140206"/>
    </source>
</evidence>
<dbReference type="Pfam" id="PF16858">
    <property type="entry name" value="CNDH2_C"/>
    <property type="match status" value="1"/>
</dbReference>
<dbReference type="EMBL" id="JAMFTS010000001">
    <property type="protein sequence ID" value="KAJ4813211.1"/>
    <property type="molecule type" value="Genomic_DNA"/>
</dbReference>
<dbReference type="GO" id="GO:0010032">
    <property type="term" value="P:meiotic chromosome condensation"/>
    <property type="evidence" value="ECO:0007669"/>
    <property type="project" value="TreeGrafter"/>
</dbReference>
<comment type="similarity">
    <text evidence="2">Belongs to the CND2 H2 (condensin-2 subunit 2) family.</text>
</comment>
<evidence type="ECO:0000259" key="10">
    <source>
        <dbReference type="Pfam" id="PF16869"/>
    </source>
</evidence>
<feature type="domain" description="Condensin II complex subunit H2 middle" evidence="10">
    <location>
        <begin position="163"/>
        <end position="325"/>
    </location>
</feature>
<feature type="compositionally biased region" description="Polar residues" evidence="7">
    <location>
        <begin position="231"/>
        <end position="248"/>
    </location>
</feature>
<feature type="compositionally biased region" description="Basic and acidic residues" evidence="7">
    <location>
        <begin position="106"/>
        <end position="125"/>
    </location>
</feature>
<organism evidence="11 12">
    <name type="scientific">Rhynchospora pubera</name>
    <dbReference type="NCBI Taxonomy" id="906938"/>
    <lineage>
        <taxon>Eukaryota</taxon>
        <taxon>Viridiplantae</taxon>
        <taxon>Streptophyta</taxon>
        <taxon>Embryophyta</taxon>
        <taxon>Tracheophyta</taxon>
        <taxon>Spermatophyta</taxon>
        <taxon>Magnoliopsida</taxon>
        <taxon>Liliopsida</taxon>
        <taxon>Poales</taxon>
        <taxon>Cyperaceae</taxon>
        <taxon>Cyperoideae</taxon>
        <taxon>Rhynchosporeae</taxon>
        <taxon>Rhynchospora</taxon>
    </lineage>
</organism>
<dbReference type="InterPro" id="IPR009378">
    <property type="entry name" value="H2_N"/>
</dbReference>
<sequence>MSDDREELLGGSAGNGGGAAGRAFMVQPGRDLQSNWEVDLAEKLEQYLLKICSGEITSSEEDQVLHSVNFAEAALLLQGSVQVYSRKVEYLYSLVLHALEFLSQKRQQDQPEKGGPDQSDGKRPDPVANQEEEEFLGLDDVPVDPKASLDSSHDKDNTRKATKAPANLIVMEGDCLDTGGADEIESYLLATCEFYNDFLLLDPCDARSVKDFLNATPDKDKESDPVDPGSTIKSKNRQSAYKSPSARKSSQRKCKENEFNMDEGVNLEGAFECEAGENVAFECEAGENVAFECEAGENDANWNNNDYDMGHQDAPDFGVSDGGDDSEGDDDDPWKPLDPYEPGTLRIKPFKKVKAQLRRLNFTTKRCMQFPIAKFDPRLNFQKKSHASSESPPLMEKLMRSLTVGDEQNNEFFSRFANNPPDYVEDMGEDMGENDPHDFNAADAYMAFDNMENDVPSYPEDNGNNDMNAAESVAEENLDSHENLEDLCRSHLDALLASVADTERQSEIAARVSTWKEKIEDAMEEQDAHPPFDIGLYGDHIIDKLSSEAAGTGVMTFTEVVSGKPKYEVARTFSALLQLRLRFRSMALANSALCIVHSLTFSVLYDYVKIFQRQPNLSKIRATKMGWVNSRKVDLEKPEPGKDLVCHTASNPFKVRFLGQGTQLHQVPNPVQNPGITLKTRKRAKSPLKKASNKGHTSSPMEETGSPTKSNGKVTVKLSKSNIGRCTLDSKRRRHSISKPVNLEPNG</sequence>
<evidence type="ECO:0000259" key="9">
    <source>
        <dbReference type="Pfam" id="PF16858"/>
    </source>
</evidence>
<feature type="region of interest" description="Disordered" evidence="7">
    <location>
        <begin position="665"/>
        <end position="747"/>
    </location>
</feature>
<dbReference type="PANTHER" id="PTHR14324">
    <property type="entry name" value="CONDENSIN-2 COMPLEX SUBUNIT H2"/>
    <property type="match status" value="1"/>
</dbReference>
<dbReference type="InterPro" id="IPR031739">
    <property type="entry name" value="Ncaph2"/>
</dbReference>
<comment type="caution">
    <text evidence="11">The sequence shown here is derived from an EMBL/GenBank/DDBJ whole genome shotgun (WGS) entry which is preliminary data.</text>
</comment>
<feature type="compositionally biased region" description="Basic residues" evidence="7">
    <location>
        <begin position="679"/>
        <end position="693"/>
    </location>
</feature>
<dbReference type="Pfam" id="PF16869">
    <property type="entry name" value="CNDH2_M"/>
    <property type="match status" value="1"/>
</dbReference>
<reference evidence="11" key="1">
    <citation type="submission" date="2022-08" db="EMBL/GenBank/DDBJ databases">
        <authorList>
            <person name="Marques A."/>
        </authorList>
    </citation>
    <scope>NUCLEOTIDE SEQUENCE</scope>
    <source>
        <strain evidence="11">RhyPub2mFocal</strain>
        <tissue evidence="11">Leaves</tissue>
    </source>
</reference>
<dbReference type="PANTHER" id="PTHR14324:SF3">
    <property type="entry name" value="CONDENSIN-2 COMPLEX SUBUNIT H2"/>
    <property type="match status" value="1"/>
</dbReference>
<dbReference type="Pfam" id="PF06278">
    <property type="entry name" value="CNDH2_N"/>
    <property type="match status" value="1"/>
</dbReference>
<dbReference type="GO" id="GO:0051306">
    <property type="term" value="P:mitotic sister chromatid separation"/>
    <property type="evidence" value="ECO:0007669"/>
    <property type="project" value="TreeGrafter"/>
</dbReference>
<dbReference type="AlphaFoldDB" id="A0AAV8HBX6"/>
<feature type="domain" description="Condensin-2 complex subunit H2 C-terminal" evidence="9">
    <location>
        <begin position="484"/>
        <end position="579"/>
    </location>
</feature>
<dbReference type="GO" id="GO:0000796">
    <property type="term" value="C:condensin complex"/>
    <property type="evidence" value="ECO:0007669"/>
    <property type="project" value="TreeGrafter"/>
</dbReference>
<dbReference type="Proteomes" id="UP001140206">
    <property type="component" value="Chromosome 1"/>
</dbReference>